<keyword evidence="4" id="KW-1185">Reference proteome</keyword>
<protein>
    <submittedName>
        <fullName evidence="3">Rhodanese-like protein</fullName>
    </submittedName>
</protein>
<evidence type="ECO:0000313" key="3">
    <source>
        <dbReference type="EMBL" id="GFH23759.1"/>
    </source>
</evidence>
<dbReference type="Proteomes" id="UP000485058">
    <property type="component" value="Unassembled WGS sequence"/>
</dbReference>
<dbReference type="Pfam" id="PF00581">
    <property type="entry name" value="Rhodanese"/>
    <property type="match status" value="1"/>
</dbReference>
<evidence type="ECO:0000256" key="1">
    <source>
        <dbReference type="SAM" id="MobiDB-lite"/>
    </source>
</evidence>
<dbReference type="PANTHER" id="PTHR44920">
    <property type="entry name" value="RHODANESE-LIKE DOMAIN-CONTAINING PROTEIN 14, CHLOROPLASTIC-RELATED"/>
    <property type="match status" value="1"/>
</dbReference>
<dbReference type="EMBL" id="BLLF01002356">
    <property type="protein sequence ID" value="GFH23759.1"/>
    <property type="molecule type" value="Genomic_DNA"/>
</dbReference>
<name>A0A699ZVY5_HAELA</name>
<dbReference type="PANTHER" id="PTHR44920:SF2">
    <property type="entry name" value="RHODANESE DOMAIN-CONTAINING PROTEIN"/>
    <property type="match status" value="1"/>
</dbReference>
<dbReference type="InterPro" id="IPR001763">
    <property type="entry name" value="Rhodanese-like_dom"/>
</dbReference>
<dbReference type="InterPro" id="IPR043186">
    <property type="entry name" value="Str14"/>
</dbReference>
<sequence>MQRVGQCGVYHPRRTTVNAHQAGPVRPSVRACAAKLPKWDECFRYLVDEKKLRSVTPEEAEESVESGSWVLVDVRPAPAYQQAHPAGAVSIPLYQPIDWSKPDAGKVFKALAYAFNGVAAVEPNPQFSERVREVTQGGKADLDFEGEGSYKPEIGRTPSAAAEPTIEAIRSSTGYQMRAGDKK</sequence>
<comment type="caution">
    <text evidence="3">The sequence shown here is derived from an EMBL/GenBank/DDBJ whole genome shotgun (WGS) entry which is preliminary data.</text>
</comment>
<organism evidence="3 4">
    <name type="scientific">Haematococcus lacustris</name>
    <name type="common">Green alga</name>
    <name type="synonym">Haematococcus pluvialis</name>
    <dbReference type="NCBI Taxonomy" id="44745"/>
    <lineage>
        <taxon>Eukaryota</taxon>
        <taxon>Viridiplantae</taxon>
        <taxon>Chlorophyta</taxon>
        <taxon>core chlorophytes</taxon>
        <taxon>Chlorophyceae</taxon>
        <taxon>CS clade</taxon>
        <taxon>Chlamydomonadales</taxon>
        <taxon>Haematococcaceae</taxon>
        <taxon>Haematococcus</taxon>
    </lineage>
</organism>
<feature type="non-terminal residue" evidence="3">
    <location>
        <position position="1"/>
    </location>
</feature>
<dbReference type="InterPro" id="IPR036873">
    <property type="entry name" value="Rhodanese-like_dom_sf"/>
</dbReference>
<reference evidence="3 4" key="1">
    <citation type="submission" date="2020-02" db="EMBL/GenBank/DDBJ databases">
        <title>Draft genome sequence of Haematococcus lacustris strain NIES-144.</title>
        <authorList>
            <person name="Morimoto D."/>
            <person name="Nakagawa S."/>
            <person name="Yoshida T."/>
            <person name="Sawayama S."/>
        </authorList>
    </citation>
    <scope>NUCLEOTIDE SEQUENCE [LARGE SCALE GENOMIC DNA]</scope>
    <source>
        <strain evidence="3 4">NIES-144</strain>
    </source>
</reference>
<evidence type="ECO:0000313" key="4">
    <source>
        <dbReference type="Proteomes" id="UP000485058"/>
    </source>
</evidence>
<proteinExistence type="predicted"/>
<dbReference type="AlphaFoldDB" id="A0A699ZVY5"/>
<feature type="region of interest" description="Disordered" evidence="1">
    <location>
        <begin position="139"/>
        <end position="159"/>
    </location>
</feature>
<accession>A0A699ZVY5</accession>
<dbReference type="SUPFAM" id="SSF52821">
    <property type="entry name" value="Rhodanese/Cell cycle control phosphatase"/>
    <property type="match status" value="1"/>
</dbReference>
<dbReference type="GO" id="GO:0009507">
    <property type="term" value="C:chloroplast"/>
    <property type="evidence" value="ECO:0007669"/>
    <property type="project" value="TreeGrafter"/>
</dbReference>
<gene>
    <name evidence="3" type="ORF">HaLaN_21424</name>
</gene>
<feature type="domain" description="Rhodanese" evidence="2">
    <location>
        <begin position="65"/>
        <end position="93"/>
    </location>
</feature>
<dbReference type="CDD" id="cd00158">
    <property type="entry name" value="RHOD"/>
    <property type="match status" value="1"/>
</dbReference>
<dbReference type="PROSITE" id="PS50206">
    <property type="entry name" value="RHODANESE_3"/>
    <property type="match status" value="1"/>
</dbReference>
<evidence type="ECO:0000259" key="2">
    <source>
        <dbReference type="PROSITE" id="PS50206"/>
    </source>
</evidence>
<dbReference type="Gene3D" id="3.40.250.10">
    <property type="entry name" value="Rhodanese-like domain"/>
    <property type="match status" value="1"/>
</dbReference>